<dbReference type="InterPro" id="IPR002110">
    <property type="entry name" value="Ankyrin_rpt"/>
</dbReference>
<evidence type="ECO:0000256" key="2">
    <source>
        <dbReference type="ARBA" id="ARBA00023043"/>
    </source>
</evidence>
<feature type="non-terminal residue" evidence="4">
    <location>
        <position position="99"/>
    </location>
</feature>
<proteinExistence type="predicted"/>
<protein>
    <submittedName>
        <fullName evidence="4">Ankyrin repeat domain-containing protein 54-like protein</fullName>
    </submittedName>
</protein>
<dbReference type="InterPro" id="IPR036770">
    <property type="entry name" value="Ankyrin_rpt-contain_sf"/>
</dbReference>
<reference evidence="4" key="1">
    <citation type="submission" date="2016-04" db="EMBL/GenBank/DDBJ databases">
        <authorList>
            <person name="Calderon-Fernandez G.M.Sr."/>
        </authorList>
    </citation>
    <scope>NUCLEOTIDE SEQUENCE</scope>
    <source>
        <strain evidence="4">Int1</strain>
        <tissue evidence="4">Integument</tissue>
    </source>
</reference>
<dbReference type="AlphaFoldDB" id="A0A161TI70"/>
<dbReference type="PANTHER" id="PTHR24171:SF9">
    <property type="entry name" value="ANKYRIN REPEAT DOMAIN-CONTAINING PROTEIN 39"/>
    <property type="match status" value="1"/>
</dbReference>
<accession>A0A161TI70</accession>
<evidence type="ECO:0000256" key="1">
    <source>
        <dbReference type="ARBA" id="ARBA00022737"/>
    </source>
</evidence>
<name>A0A161TI70_TRIIF</name>
<organism evidence="4">
    <name type="scientific">Triatoma infestans</name>
    <name type="common">Assassin bug</name>
    <dbReference type="NCBI Taxonomy" id="30076"/>
    <lineage>
        <taxon>Eukaryota</taxon>
        <taxon>Metazoa</taxon>
        <taxon>Ecdysozoa</taxon>
        <taxon>Arthropoda</taxon>
        <taxon>Hexapoda</taxon>
        <taxon>Insecta</taxon>
        <taxon>Pterygota</taxon>
        <taxon>Neoptera</taxon>
        <taxon>Paraneoptera</taxon>
        <taxon>Hemiptera</taxon>
        <taxon>Heteroptera</taxon>
        <taxon>Panheteroptera</taxon>
        <taxon>Cimicomorpha</taxon>
        <taxon>Reduviidae</taxon>
        <taxon>Triatominae</taxon>
        <taxon>Triatoma</taxon>
    </lineage>
</organism>
<dbReference type="SUPFAM" id="SSF48403">
    <property type="entry name" value="Ankyrin repeat"/>
    <property type="match status" value="1"/>
</dbReference>
<sequence length="99" mass="11286">KLRFLTRTRRNQNSELKTKIEINVQAVSKELANWLAYSKTRDERKLCQAVSMNDTATITRLLHQGVSASCYDSQRRSPLHMASCKGYAHIVKLLLDHGA</sequence>
<reference evidence="4" key="2">
    <citation type="journal article" date="2017" name="J. Med. Entomol.">
        <title>Transcriptome Analysis of the Triatoma infestans (Hemiptera: Reduviidae) Integument.</title>
        <authorList>
            <person name="Calderon-Fernandez G.M."/>
            <person name="Moriconi D.E."/>
            <person name="Dulbecco A.B."/>
            <person name="Juarez M.P."/>
        </authorList>
    </citation>
    <scope>NUCLEOTIDE SEQUENCE</scope>
    <source>
        <strain evidence="4">Int1</strain>
        <tissue evidence="4">Integument</tissue>
    </source>
</reference>
<feature type="repeat" description="ANK" evidence="3">
    <location>
        <begin position="74"/>
        <end position="99"/>
    </location>
</feature>
<keyword evidence="1" id="KW-0677">Repeat</keyword>
<evidence type="ECO:0000256" key="3">
    <source>
        <dbReference type="PROSITE-ProRule" id="PRU00023"/>
    </source>
</evidence>
<evidence type="ECO:0000313" key="4">
    <source>
        <dbReference type="EMBL" id="JAS02702.1"/>
    </source>
</evidence>
<dbReference type="PROSITE" id="PS50088">
    <property type="entry name" value="ANK_REPEAT"/>
    <property type="match status" value="1"/>
</dbReference>
<dbReference type="PROSITE" id="PS50297">
    <property type="entry name" value="ANK_REP_REGION"/>
    <property type="match status" value="1"/>
</dbReference>
<dbReference type="EMBL" id="GEMB01000420">
    <property type="protein sequence ID" value="JAS02702.1"/>
    <property type="molecule type" value="Transcribed_RNA"/>
</dbReference>
<feature type="non-terminal residue" evidence="4">
    <location>
        <position position="1"/>
    </location>
</feature>
<dbReference type="Gene3D" id="1.25.40.20">
    <property type="entry name" value="Ankyrin repeat-containing domain"/>
    <property type="match status" value="1"/>
</dbReference>
<keyword evidence="2 3" id="KW-0040">ANK repeat</keyword>
<dbReference type="PANTHER" id="PTHR24171">
    <property type="entry name" value="ANKYRIN REPEAT DOMAIN-CONTAINING PROTEIN 39-RELATED"/>
    <property type="match status" value="1"/>
</dbReference>
<dbReference type="Pfam" id="PF12796">
    <property type="entry name" value="Ank_2"/>
    <property type="match status" value="1"/>
</dbReference>